<dbReference type="RefSeq" id="WP_289382294.1">
    <property type="nucleotide sequence ID" value="NZ_JAUBOF010000167.1"/>
</dbReference>
<evidence type="ECO:0000313" key="1">
    <source>
        <dbReference type="EMBL" id="MDM7491481.1"/>
    </source>
</evidence>
<dbReference type="EMBL" id="JAUBOF010000167">
    <property type="protein sequence ID" value="MDM7491481.1"/>
    <property type="molecule type" value="Genomic_DNA"/>
</dbReference>
<name>A0ABT7RV05_9NOCA</name>
<gene>
    <name evidence="1" type="ORF">QT969_24670</name>
</gene>
<proteinExistence type="predicted"/>
<accession>A0ABT7RV05</accession>
<protein>
    <submittedName>
        <fullName evidence="1">Uncharacterized protein</fullName>
    </submittedName>
</protein>
<organism evidence="1 2">
    <name type="scientific">Rhodococcus indonesiensis</name>
    <dbReference type="NCBI Taxonomy" id="3055869"/>
    <lineage>
        <taxon>Bacteria</taxon>
        <taxon>Bacillati</taxon>
        <taxon>Actinomycetota</taxon>
        <taxon>Actinomycetes</taxon>
        <taxon>Mycobacteriales</taxon>
        <taxon>Nocardiaceae</taxon>
        <taxon>Rhodococcus</taxon>
    </lineage>
</organism>
<dbReference type="Proteomes" id="UP001233164">
    <property type="component" value="Unassembled WGS sequence"/>
</dbReference>
<evidence type="ECO:0000313" key="2">
    <source>
        <dbReference type="Proteomes" id="UP001233164"/>
    </source>
</evidence>
<comment type="caution">
    <text evidence="1">The sequence shown here is derived from an EMBL/GenBank/DDBJ whole genome shotgun (WGS) entry which is preliminary data.</text>
</comment>
<keyword evidence="2" id="KW-1185">Reference proteome</keyword>
<sequence length="50" mass="5686">MNWIVVALLAWVVVAAVLALVFGRVIRARDEREIPPPLDQDDDEQWRDAG</sequence>
<reference evidence="1 2" key="1">
    <citation type="submission" date="2023-06" db="EMBL/GenBank/DDBJ databases">
        <title>Rhodococcus indonesiensis sp. nov a new member of the Rhodococcus ruber lineage isolated from a sediment of neutral hot spring.</title>
        <authorList>
            <person name="Kusuma A.B."/>
            <person name="Fenylestari G."/>
            <person name="Ammar F."/>
            <person name="Nouioui I."/>
            <person name="Goodfellow M."/>
        </authorList>
    </citation>
    <scope>NUCLEOTIDE SEQUENCE [LARGE SCALE GENOMIC DNA]</scope>
    <source>
        <strain evidence="1 2">CSLK01-03</strain>
    </source>
</reference>